<comment type="caution">
    <text evidence="2">The sequence shown here is derived from an EMBL/GenBank/DDBJ whole genome shotgun (WGS) entry which is preliminary data.</text>
</comment>
<sequence length="121" mass="13013">MHRGGHWWRGVALGLAPIVPKPAALGGGGPAEPEPEGSPACLCRPQSVGHCSGPHRTQARDLRCCVWRGSVAESEGAAMGAERLISSKRSSHYRDRIPLERGIHMEGRLHWEAGGFLVVYA</sequence>
<protein>
    <submittedName>
        <fullName evidence="2">Uncharacterized protein</fullName>
    </submittedName>
</protein>
<evidence type="ECO:0000313" key="2">
    <source>
        <dbReference type="EMBL" id="KAJ8792185.1"/>
    </source>
</evidence>
<reference evidence="2 3" key="1">
    <citation type="submission" date="2022-11" db="EMBL/GenBank/DDBJ databases">
        <title>Whole genome sequence of Eschrichtius robustus ER-17-0199.</title>
        <authorList>
            <person name="Bruniche-Olsen A."/>
            <person name="Black A.N."/>
            <person name="Fields C.J."/>
            <person name="Walden K."/>
            <person name="Dewoody J.A."/>
        </authorList>
    </citation>
    <scope>NUCLEOTIDE SEQUENCE [LARGE SCALE GENOMIC DNA]</scope>
    <source>
        <strain evidence="2">ER-17-0199</strain>
        <tissue evidence="2">Blubber</tissue>
    </source>
</reference>
<gene>
    <name evidence="2" type="ORF">J1605_020036</name>
</gene>
<proteinExistence type="predicted"/>
<keyword evidence="1" id="KW-0732">Signal</keyword>
<name>A0AB34HMR1_ESCRO</name>
<feature type="chain" id="PRO_5044261036" evidence="1">
    <location>
        <begin position="27"/>
        <end position="121"/>
    </location>
</feature>
<dbReference type="Proteomes" id="UP001159641">
    <property type="component" value="Unassembled WGS sequence"/>
</dbReference>
<dbReference type="AlphaFoldDB" id="A0AB34HMR1"/>
<keyword evidence="3" id="KW-1185">Reference proteome</keyword>
<organism evidence="2 3">
    <name type="scientific">Eschrichtius robustus</name>
    <name type="common">California gray whale</name>
    <name type="synonym">Eschrichtius gibbosus</name>
    <dbReference type="NCBI Taxonomy" id="9764"/>
    <lineage>
        <taxon>Eukaryota</taxon>
        <taxon>Metazoa</taxon>
        <taxon>Chordata</taxon>
        <taxon>Craniata</taxon>
        <taxon>Vertebrata</taxon>
        <taxon>Euteleostomi</taxon>
        <taxon>Mammalia</taxon>
        <taxon>Eutheria</taxon>
        <taxon>Laurasiatheria</taxon>
        <taxon>Artiodactyla</taxon>
        <taxon>Whippomorpha</taxon>
        <taxon>Cetacea</taxon>
        <taxon>Mysticeti</taxon>
        <taxon>Eschrichtiidae</taxon>
        <taxon>Eschrichtius</taxon>
    </lineage>
</organism>
<evidence type="ECO:0000313" key="3">
    <source>
        <dbReference type="Proteomes" id="UP001159641"/>
    </source>
</evidence>
<dbReference type="EMBL" id="JAIQCJ010001134">
    <property type="protein sequence ID" value="KAJ8792185.1"/>
    <property type="molecule type" value="Genomic_DNA"/>
</dbReference>
<feature type="signal peptide" evidence="1">
    <location>
        <begin position="1"/>
        <end position="26"/>
    </location>
</feature>
<accession>A0AB34HMR1</accession>
<evidence type="ECO:0000256" key="1">
    <source>
        <dbReference type="SAM" id="SignalP"/>
    </source>
</evidence>